<comment type="caution">
    <text evidence="2">The sequence shown here is derived from an EMBL/GenBank/DDBJ whole genome shotgun (WGS) entry which is preliminary data.</text>
</comment>
<evidence type="ECO:0000313" key="2">
    <source>
        <dbReference type="EMBL" id="EPS64368.1"/>
    </source>
</evidence>
<organism evidence="2 3">
    <name type="scientific">Genlisea aurea</name>
    <dbReference type="NCBI Taxonomy" id="192259"/>
    <lineage>
        <taxon>Eukaryota</taxon>
        <taxon>Viridiplantae</taxon>
        <taxon>Streptophyta</taxon>
        <taxon>Embryophyta</taxon>
        <taxon>Tracheophyta</taxon>
        <taxon>Spermatophyta</taxon>
        <taxon>Magnoliopsida</taxon>
        <taxon>eudicotyledons</taxon>
        <taxon>Gunneridae</taxon>
        <taxon>Pentapetalae</taxon>
        <taxon>asterids</taxon>
        <taxon>lamiids</taxon>
        <taxon>Lamiales</taxon>
        <taxon>Lentibulariaceae</taxon>
        <taxon>Genlisea</taxon>
    </lineage>
</organism>
<dbReference type="PROSITE" id="PS50878">
    <property type="entry name" value="RT_POL"/>
    <property type="match status" value="1"/>
</dbReference>
<dbReference type="Proteomes" id="UP000015453">
    <property type="component" value="Unassembled WGS sequence"/>
</dbReference>
<gene>
    <name evidence="2" type="ORF">M569_10408</name>
</gene>
<dbReference type="GO" id="GO:0003964">
    <property type="term" value="F:RNA-directed DNA polymerase activity"/>
    <property type="evidence" value="ECO:0007669"/>
    <property type="project" value="TreeGrafter"/>
</dbReference>
<reference evidence="2 3" key="1">
    <citation type="journal article" date="2013" name="BMC Genomics">
        <title>The miniature genome of a carnivorous plant Genlisea aurea contains a low number of genes and short non-coding sequences.</title>
        <authorList>
            <person name="Leushkin E.V."/>
            <person name="Sutormin R.A."/>
            <person name="Nabieva E.R."/>
            <person name="Penin A.A."/>
            <person name="Kondrashov A.S."/>
            <person name="Logacheva M.D."/>
        </authorList>
    </citation>
    <scope>NUCLEOTIDE SEQUENCE [LARGE SCALE GENOMIC DNA]</scope>
</reference>
<feature type="domain" description="Reverse transcriptase" evidence="1">
    <location>
        <begin position="9"/>
        <end position="358"/>
    </location>
</feature>
<dbReference type="OrthoDB" id="658143at2759"/>
<dbReference type="EMBL" id="AUSU01004868">
    <property type="protein sequence ID" value="EPS64368.1"/>
    <property type="molecule type" value="Genomic_DNA"/>
</dbReference>
<sequence>MLRNCGVLCRRRFSSGSHSKSFPSIAIEPLSKSDFRALVRSHYSGGKFRNLLRSVVNSPSLLLTACENLRRNGSDSRNSPLDAEYVSSNFFSIQELSFQLEENRFDVESCCGPLFTEKGKGEEALVLPNLKLTVVIEAIRIVLEAIYDDRFVTFSYGGRASMGRHTAVRYLKNAVRNPTWWFCVKFENKHHFGPRHVDKLCLLLGEKIDDGELIDLIKKLFEFKIIDIDLGVTYFGRGLPQECALSSILMNIYFDSFDQEVQKLRLKRDQQNPKITQDELLVCESDQGRVFYKPLKIFAVRYFNEILIITTGTKNWTLNLKDSAVKFLKQDLHLSVDLLKTVIHSAVSEKIEFMGMELQAVAPSVLRPTLTEKAIRARKKYLRQKEVRLQELKNARERNRKVLGMKLLSHVYKKSKQSSKGFEFSFRIEDEVKQIFSSWADEIVAEYLKSVDERWEWHRELASGDFLTLQRIRDQLPVELVDAFNNFQKQVDVYLNPVKARKELEEEARRREEEDENRYTDKTVGDLTERLVKVEAPLELLRKAVRLVGITNRMGRPRPLSFLTVLDDANIIKWYGGIARRWLDFYCCCHNFQKVKIVVSYHLRFSCILTLAEKHESTKRETIRHFSKDLNPEGTMQQNYYFPSEREIKAMGDRNLRDPKPVDGSLTLALIGLASLDVDRPRCVAHFCDGNDVSVYRIWLLQQYLQVKNPSPDDESSRWVRGVSWIHDGLHRKCVPLCSHHVSELYLGRLSFQDVDCTRLLSEEGPNYL</sequence>
<name>S8DN09_9LAMI</name>
<dbReference type="InterPro" id="IPR000477">
    <property type="entry name" value="RT_dom"/>
</dbReference>
<accession>S8DN09</accession>
<dbReference type="InterPro" id="IPR024937">
    <property type="entry name" value="Domain_X"/>
</dbReference>
<dbReference type="PANTHER" id="PTHR33642">
    <property type="entry name" value="COX1/OXI3 INTRON 1 PROTEIN-RELATED"/>
    <property type="match status" value="1"/>
</dbReference>
<dbReference type="PANTHER" id="PTHR33642:SF4">
    <property type="entry name" value="COX1_OXI3 INTRON 1 PROTEIN-RELATED"/>
    <property type="match status" value="1"/>
</dbReference>
<dbReference type="Pfam" id="PF01348">
    <property type="entry name" value="Intron_maturas2"/>
    <property type="match status" value="1"/>
</dbReference>
<dbReference type="GO" id="GO:0090615">
    <property type="term" value="P:mitochondrial mRNA processing"/>
    <property type="evidence" value="ECO:0007669"/>
    <property type="project" value="TreeGrafter"/>
</dbReference>
<dbReference type="GO" id="GO:0006315">
    <property type="term" value="P:homing of group II introns"/>
    <property type="evidence" value="ECO:0007669"/>
    <property type="project" value="TreeGrafter"/>
</dbReference>
<dbReference type="CDD" id="cd01651">
    <property type="entry name" value="RT_G2_intron"/>
    <property type="match status" value="1"/>
</dbReference>
<protein>
    <recommendedName>
        <fullName evidence="1">Reverse transcriptase domain-containing protein</fullName>
    </recommendedName>
</protein>
<evidence type="ECO:0000313" key="3">
    <source>
        <dbReference type="Proteomes" id="UP000015453"/>
    </source>
</evidence>
<evidence type="ECO:0000259" key="1">
    <source>
        <dbReference type="PROSITE" id="PS50878"/>
    </source>
</evidence>
<proteinExistence type="predicted"/>
<dbReference type="GO" id="GO:0005739">
    <property type="term" value="C:mitochondrion"/>
    <property type="evidence" value="ECO:0007669"/>
    <property type="project" value="TreeGrafter"/>
</dbReference>
<keyword evidence="3" id="KW-1185">Reference proteome</keyword>
<dbReference type="AlphaFoldDB" id="S8DN09"/>